<evidence type="ECO:0000313" key="3">
    <source>
        <dbReference type="Proteomes" id="UP000507470"/>
    </source>
</evidence>
<keyword evidence="1" id="KW-0812">Transmembrane</keyword>
<protein>
    <recommendedName>
        <fullName evidence="4">Mab-21-like HhH/H2TH-like domain-containing protein</fullName>
    </recommendedName>
</protein>
<name>A0A6J8AG37_MYTCO</name>
<keyword evidence="1" id="KW-1133">Transmembrane helix</keyword>
<organism evidence="2 3">
    <name type="scientific">Mytilus coruscus</name>
    <name type="common">Sea mussel</name>
    <dbReference type="NCBI Taxonomy" id="42192"/>
    <lineage>
        <taxon>Eukaryota</taxon>
        <taxon>Metazoa</taxon>
        <taxon>Spiralia</taxon>
        <taxon>Lophotrochozoa</taxon>
        <taxon>Mollusca</taxon>
        <taxon>Bivalvia</taxon>
        <taxon>Autobranchia</taxon>
        <taxon>Pteriomorphia</taxon>
        <taxon>Mytilida</taxon>
        <taxon>Mytiloidea</taxon>
        <taxon>Mytilidae</taxon>
        <taxon>Mytilinae</taxon>
        <taxon>Mytilus</taxon>
    </lineage>
</organism>
<sequence>MRQAQNQSINKKSQEASTISCHDEDDSVWLFDVLKCIGVNESLRKTCERVCITVEILETFTNWVTRYKFGSSCEGTFLQGAVNDLDILLCDERLPVIEDISTSDKHSFSLLIVRPFLGHGGLVYGFIGFRNKVKNSTKTALFMLITALITKVLDIFNIRLLEYYYYKTFGNIVKLIEYFWLTLDRIHNIGTITEHTTEETKRSLSLWKPYIYTCLTSNISAMAIRHPNPKVRDFLLLGSFIYFMRGGLSGHLKFISVLYAAGLYDDCEWWSDQLNLEYIKYILSFCCCRLIQRDSLRAREYAFNSLELKVSTCISFFQTELAITPDALKYEMFRYFGISLQANDWANTTCRWHYRAVIDNNVYYFLLKSLIKRKLRRTKESVDALQNIGYLLFGINVRHRDVAYNVLAWSFSKVRYTPRALYCLTMS</sequence>
<evidence type="ECO:0008006" key="4">
    <source>
        <dbReference type="Google" id="ProtNLM"/>
    </source>
</evidence>
<dbReference type="AlphaFoldDB" id="A0A6J8AG37"/>
<reference evidence="2 3" key="1">
    <citation type="submission" date="2020-06" db="EMBL/GenBank/DDBJ databases">
        <authorList>
            <person name="Li R."/>
            <person name="Bekaert M."/>
        </authorList>
    </citation>
    <scope>NUCLEOTIDE SEQUENCE [LARGE SCALE GENOMIC DNA]</scope>
    <source>
        <strain evidence="3">wild</strain>
    </source>
</reference>
<keyword evidence="1" id="KW-0472">Membrane</keyword>
<proteinExistence type="predicted"/>
<feature type="transmembrane region" description="Helical" evidence="1">
    <location>
        <begin position="139"/>
        <end position="158"/>
    </location>
</feature>
<keyword evidence="3" id="KW-1185">Reference proteome</keyword>
<evidence type="ECO:0000313" key="2">
    <source>
        <dbReference type="EMBL" id="CAC5366554.1"/>
    </source>
</evidence>
<dbReference type="EMBL" id="CACVKT020001291">
    <property type="protein sequence ID" value="CAC5366554.1"/>
    <property type="molecule type" value="Genomic_DNA"/>
</dbReference>
<accession>A0A6J8AG37</accession>
<gene>
    <name evidence="2" type="ORF">MCOR_6798</name>
</gene>
<dbReference type="OrthoDB" id="6148658at2759"/>
<dbReference type="Proteomes" id="UP000507470">
    <property type="component" value="Unassembled WGS sequence"/>
</dbReference>
<evidence type="ECO:0000256" key="1">
    <source>
        <dbReference type="SAM" id="Phobius"/>
    </source>
</evidence>
<feature type="transmembrane region" description="Helical" evidence="1">
    <location>
        <begin position="108"/>
        <end position="127"/>
    </location>
</feature>